<dbReference type="InterPro" id="IPR001789">
    <property type="entry name" value="Sig_transdc_resp-reg_receiver"/>
</dbReference>
<protein>
    <submittedName>
        <fullName evidence="4">Response regulator</fullName>
    </submittedName>
</protein>
<dbReference type="KEGG" id="mrtj:KHC33_03425"/>
<feature type="modified residue" description="4-aspartylphosphate" evidence="2">
    <location>
        <position position="51"/>
    </location>
</feature>
<feature type="domain" description="Response regulatory" evidence="3">
    <location>
        <begin position="2"/>
        <end position="118"/>
    </location>
</feature>
<dbReference type="SUPFAM" id="SSF52172">
    <property type="entry name" value="CheY-like"/>
    <property type="match status" value="1"/>
</dbReference>
<keyword evidence="5" id="KW-1185">Reference proteome</keyword>
<gene>
    <name evidence="4" type="ORF">KHC33_03425</name>
</gene>
<keyword evidence="1 2" id="KW-0597">Phosphoprotein</keyword>
<dbReference type="GeneID" id="65096203"/>
<dbReference type="PANTHER" id="PTHR44591">
    <property type="entry name" value="STRESS RESPONSE REGULATOR PROTEIN 1"/>
    <property type="match status" value="1"/>
</dbReference>
<evidence type="ECO:0000256" key="1">
    <source>
        <dbReference type="ARBA" id="ARBA00022553"/>
    </source>
</evidence>
<proteinExistence type="predicted"/>
<evidence type="ECO:0000313" key="4">
    <source>
        <dbReference type="EMBL" id="QVV89587.1"/>
    </source>
</evidence>
<evidence type="ECO:0000313" key="5">
    <source>
        <dbReference type="Proteomes" id="UP000680656"/>
    </source>
</evidence>
<dbReference type="InterPro" id="IPR011006">
    <property type="entry name" value="CheY-like_superfamily"/>
</dbReference>
<dbReference type="PROSITE" id="PS50110">
    <property type="entry name" value="RESPONSE_REGULATORY"/>
    <property type="match status" value="1"/>
</dbReference>
<dbReference type="EMBL" id="CP075546">
    <property type="protein sequence ID" value="QVV89587.1"/>
    <property type="molecule type" value="Genomic_DNA"/>
</dbReference>
<dbReference type="RefSeq" id="WP_214420379.1">
    <property type="nucleotide sequence ID" value="NZ_CP075546.1"/>
</dbReference>
<evidence type="ECO:0000256" key="2">
    <source>
        <dbReference type="PROSITE-ProRule" id="PRU00169"/>
    </source>
</evidence>
<dbReference type="Proteomes" id="UP000680656">
    <property type="component" value="Chromosome"/>
</dbReference>
<reference evidence="4 5" key="1">
    <citation type="submission" date="2021-05" db="EMBL/GenBank/DDBJ databases">
        <title>A novel Methanospirillum isolate from a pyrite-forming mixed culture.</title>
        <authorList>
            <person name="Bunk B."/>
            <person name="Sproer C."/>
            <person name="Spring S."/>
            <person name="Pester M."/>
        </authorList>
    </citation>
    <scope>NUCLEOTIDE SEQUENCE [LARGE SCALE GENOMIC DNA]</scope>
    <source>
        <strain evidence="4 5">J.3.6.1-F.2.7.3</strain>
    </source>
</reference>
<accession>A0A8E7AXM2</accession>
<dbReference type="GO" id="GO:0000160">
    <property type="term" value="P:phosphorelay signal transduction system"/>
    <property type="evidence" value="ECO:0007669"/>
    <property type="project" value="InterPro"/>
</dbReference>
<name>A0A8E7AXM2_9EURY</name>
<organism evidence="4 5">
    <name type="scientific">Methanospirillum purgamenti</name>
    <dbReference type="NCBI Taxonomy" id="2834276"/>
    <lineage>
        <taxon>Archaea</taxon>
        <taxon>Methanobacteriati</taxon>
        <taxon>Methanobacteriota</taxon>
        <taxon>Stenosarchaea group</taxon>
        <taxon>Methanomicrobia</taxon>
        <taxon>Methanomicrobiales</taxon>
        <taxon>Methanospirillaceae</taxon>
        <taxon>Methanospirillum</taxon>
    </lineage>
</organism>
<sequence length="204" mass="23146">MQILLIDDNEKLCKLYQQLLIRGGHETRILTDSAKAMDTIRESPPDLILLDIMMEPVSGWEVLEQIRSSEEFSELPVIILTGKVLTAQEALQYGLKIEGFVMKPLERTMLLAAIDEAKDLIDESDACYSRALLSGLSPEKAIACKRAVKTKKILLFLRDTLTKQETLLKKEAEQNDEILHSLDDLRTMITQEFQKITLITENCP</sequence>
<dbReference type="Pfam" id="PF00072">
    <property type="entry name" value="Response_reg"/>
    <property type="match status" value="1"/>
</dbReference>
<dbReference type="PANTHER" id="PTHR44591:SF3">
    <property type="entry name" value="RESPONSE REGULATORY DOMAIN-CONTAINING PROTEIN"/>
    <property type="match status" value="1"/>
</dbReference>
<dbReference type="SMART" id="SM00448">
    <property type="entry name" value="REC"/>
    <property type="match status" value="1"/>
</dbReference>
<dbReference type="Gene3D" id="3.40.50.2300">
    <property type="match status" value="1"/>
</dbReference>
<evidence type="ECO:0000259" key="3">
    <source>
        <dbReference type="PROSITE" id="PS50110"/>
    </source>
</evidence>
<dbReference type="AlphaFoldDB" id="A0A8E7AXM2"/>
<dbReference type="InterPro" id="IPR050595">
    <property type="entry name" value="Bact_response_regulator"/>
</dbReference>